<dbReference type="EMBL" id="MWQO01000033">
    <property type="protein sequence ID" value="THD10152.1"/>
    <property type="molecule type" value="Genomic_DNA"/>
</dbReference>
<proteinExistence type="predicted"/>
<dbReference type="AlphaFoldDB" id="A0A4S3KML7"/>
<dbReference type="OrthoDB" id="42441at2"/>
<comment type="caution">
    <text evidence="1">The sequence shown here is derived from an EMBL/GenBank/DDBJ whole genome shotgun (WGS) entry which is preliminary data.</text>
</comment>
<sequence>MVSIETAAQALDLDRNAAAKLMSRWAGQGWMRRIGQGLYVPVPIDLATSDQIVSDPWVLVPSLFGESYIGGWTAAHHWDLTEQLFNETMIFAIRRIDEQRVTAQGVTFLAHHIAPKRFFGVKPVWRGTTRVNLSDPARTLIDMLALPQTGGGIDHVADCLSAFRKLRNADLELLIAYAEKFGNGAIFKRLGFLAEAQLQDEKLAAACRTRLTKGYTKLDPGLDCSHLVTAWNLWVPARWKERLA</sequence>
<gene>
    <name evidence="1" type="ORF">B1806_09705</name>
</gene>
<evidence type="ECO:0000313" key="1">
    <source>
        <dbReference type="EMBL" id="THD10152.1"/>
    </source>
</evidence>
<dbReference type="Proteomes" id="UP000307749">
    <property type="component" value="Unassembled WGS sequence"/>
</dbReference>
<organism evidence="1 2">
    <name type="scientific">Metallibacterium scheffleri</name>
    <dbReference type="NCBI Taxonomy" id="993689"/>
    <lineage>
        <taxon>Bacteria</taxon>
        <taxon>Pseudomonadati</taxon>
        <taxon>Pseudomonadota</taxon>
        <taxon>Gammaproteobacteria</taxon>
        <taxon>Lysobacterales</taxon>
        <taxon>Rhodanobacteraceae</taxon>
        <taxon>Metallibacterium</taxon>
    </lineage>
</organism>
<protein>
    <submittedName>
        <fullName evidence="1">Uncharacterized protein</fullName>
    </submittedName>
</protein>
<keyword evidence="2" id="KW-1185">Reference proteome</keyword>
<name>A0A4S3KML7_9GAMM</name>
<accession>A0A4S3KML7</accession>
<dbReference type="STRING" id="993689.GCA_002077135_00373"/>
<evidence type="ECO:0000313" key="2">
    <source>
        <dbReference type="Proteomes" id="UP000307749"/>
    </source>
</evidence>
<reference evidence="1 2" key="1">
    <citation type="submission" date="2017-02" db="EMBL/GenBank/DDBJ databases">
        <title>Whole genome sequencing of Metallibacterium scheffleri DSM 24874 (T).</title>
        <authorList>
            <person name="Kumar S."/>
            <person name="Patil P."/>
            <person name="Patil P.B."/>
        </authorList>
    </citation>
    <scope>NUCLEOTIDE SEQUENCE [LARGE SCALE GENOMIC DNA]</scope>
    <source>
        <strain evidence="1 2">DSM 24874</strain>
    </source>
</reference>